<evidence type="ECO:0000313" key="2">
    <source>
        <dbReference type="Proteomes" id="UP000304900"/>
    </source>
</evidence>
<proteinExistence type="predicted"/>
<sequence length="138" mass="16340">MERIQTIKSTLSENASNGLEQIREAQTVFNDFKKLKELLKYPKYKLAHVEIVKTHLLSISGEEYMDWTMLDLWLHTYNEWLIKITRDKNTGFTNNDFNDLMNLVYVPPGALYWSLDKKKTLPLIREAGFERYLFSSDK</sequence>
<dbReference type="Proteomes" id="UP000304900">
    <property type="component" value="Unassembled WGS sequence"/>
</dbReference>
<organism evidence="1 2">
    <name type="scientific">Dyadobacter frigoris</name>
    <dbReference type="NCBI Taxonomy" id="2576211"/>
    <lineage>
        <taxon>Bacteria</taxon>
        <taxon>Pseudomonadati</taxon>
        <taxon>Bacteroidota</taxon>
        <taxon>Cytophagia</taxon>
        <taxon>Cytophagales</taxon>
        <taxon>Spirosomataceae</taxon>
        <taxon>Dyadobacter</taxon>
    </lineage>
</organism>
<comment type="caution">
    <text evidence="1">The sequence shown here is derived from an EMBL/GenBank/DDBJ whole genome shotgun (WGS) entry which is preliminary data.</text>
</comment>
<gene>
    <name evidence="1" type="ORF">FDK13_07485</name>
</gene>
<dbReference type="AlphaFoldDB" id="A0A4U6D936"/>
<keyword evidence="2" id="KW-1185">Reference proteome</keyword>
<dbReference type="OrthoDB" id="957234at2"/>
<dbReference type="EMBL" id="SZVO01000003">
    <property type="protein sequence ID" value="TKT92648.1"/>
    <property type="molecule type" value="Genomic_DNA"/>
</dbReference>
<reference evidence="1 2" key="1">
    <citation type="submission" date="2019-05" db="EMBL/GenBank/DDBJ databases">
        <title>Dyadobacter AR-3-8 sp. nov., isolated from arctic soil.</title>
        <authorList>
            <person name="Chaudhary D.K."/>
        </authorList>
    </citation>
    <scope>NUCLEOTIDE SEQUENCE [LARGE SCALE GENOMIC DNA]</scope>
    <source>
        <strain evidence="1 2">AR-3-8</strain>
    </source>
</reference>
<name>A0A4U6D936_9BACT</name>
<evidence type="ECO:0000313" key="1">
    <source>
        <dbReference type="EMBL" id="TKT92648.1"/>
    </source>
</evidence>
<protein>
    <submittedName>
        <fullName evidence="1">Uncharacterized protein</fullName>
    </submittedName>
</protein>
<accession>A0A4U6D936</accession>